<sequence length="346" mass="39552">MSRMATKTFHKKGGIENIVKPANSHSFYYLSLRDLKVPGFKHREWRTKVVWKKEGKDKMIVCYQDTDDLDEEYPRDRNVIAASGCTIWEYERLPEDNGIPQMRVKVISRNDVAGRVPNFVMNRLVMSVGKSVINMRKTFDRSLKIDDSRRKPNIQTNIRAMTIKTGASDLFCNLGALLYERFKKEDVIDERYRKDFIKNIDNAPTLTEDERKLISGSMKLVDEVSSKAKRIPGTVRESVEKYVYRSEEGGALVGMTVAKVDLSAFTTSVALPGGFSDRVFKSRIIWEELIDEKGRRTFIIAIAPLETYDGTHHDVSGAEHMVEATSKAAFIIKELTENTCEYTRAQ</sequence>
<protein>
    <submittedName>
        <fullName evidence="1">Uncharacterized protein</fullName>
    </submittedName>
</protein>
<accession>A0A9W7AUI5</accession>
<proteinExistence type="predicted"/>
<dbReference type="Gene3D" id="3.30.530.20">
    <property type="match status" value="1"/>
</dbReference>
<dbReference type="AlphaFoldDB" id="A0A9W7AUI5"/>
<comment type="caution">
    <text evidence="1">The sequence shown here is derived from an EMBL/GenBank/DDBJ whole genome shotgun (WGS) entry which is preliminary data.</text>
</comment>
<evidence type="ECO:0000313" key="2">
    <source>
        <dbReference type="Proteomes" id="UP001165122"/>
    </source>
</evidence>
<reference evidence="2" key="1">
    <citation type="journal article" date="2023" name="Commun. Biol.">
        <title>Genome analysis of Parmales, the sister group of diatoms, reveals the evolutionary specialization of diatoms from phago-mixotrophs to photoautotrophs.</title>
        <authorList>
            <person name="Ban H."/>
            <person name="Sato S."/>
            <person name="Yoshikawa S."/>
            <person name="Yamada K."/>
            <person name="Nakamura Y."/>
            <person name="Ichinomiya M."/>
            <person name="Sato N."/>
            <person name="Blanc-Mathieu R."/>
            <person name="Endo H."/>
            <person name="Kuwata A."/>
            <person name="Ogata H."/>
        </authorList>
    </citation>
    <scope>NUCLEOTIDE SEQUENCE [LARGE SCALE GENOMIC DNA]</scope>
    <source>
        <strain evidence="2">NIES 3700</strain>
    </source>
</reference>
<evidence type="ECO:0000313" key="1">
    <source>
        <dbReference type="EMBL" id="GMH76230.1"/>
    </source>
</evidence>
<dbReference type="SUPFAM" id="SSF55961">
    <property type="entry name" value="Bet v1-like"/>
    <property type="match status" value="1"/>
</dbReference>
<organism evidence="1 2">
    <name type="scientific">Triparma laevis f. longispina</name>
    <dbReference type="NCBI Taxonomy" id="1714387"/>
    <lineage>
        <taxon>Eukaryota</taxon>
        <taxon>Sar</taxon>
        <taxon>Stramenopiles</taxon>
        <taxon>Ochrophyta</taxon>
        <taxon>Bolidophyceae</taxon>
        <taxon>Parmales</taxon>
        <taxon>Triparmaceae</taxon>
        <taxon>Triparma</taxon>
    </lineage>
</organism>
<dbReference type="EMBL" id="BRXW01000751">
    <property type="protein sequence ID" value="GMH76230.1"/>
    <property type="molecule type" value="Genomic_DNA"/>
</dbReference>
<dbReference type="InterPro" id="IPR023393">
    <property type="entry name" value="START-like_dom_sf"/>
</dbReference>
<keyword evidence="2" id="KW-1185">Reference proteome</keyword>
<dbReference type="Proteomes" id="UP001165122">
    <property type="component" value="Unassembled WGS sequence"/>
</dbReference>
<name>A0A9W7AUI5_9STRA</name>
<gene>
    <name evidence="1" type="ORF">TrLO_g4036</name>
</gene>